<accession>A0A918RDD7</accession>
<comment type="caution">
    <text evidence="1">The sequence shown here is derived from an EMBL/GenBank/DDBJ whole genome shotgun (WGS) entry which is preliminary data.</text>
</comment>
<dbReference type="Proteomes" id="UP000634660">
    <property type="component" value="Unassembled WGS sequence"/>
</dbReference>
<dbReference type="AlphaFoldDB" id="A0A918RDD7"/>
<reference evidence="1" key="2">
    <citation type="submission" date="2020-09" db="EMBL/GenBank/DDBJ databases">
        <authorList>
            <person name="Sun Q."/>
            <person name="Ohkuma M."/>
        </authorList>
    </citation>
    <scope>NUCLEOTIDE SEQUENCE</scope>
    <source>
        <strain evidence="1">JCM 4834</strain>
    </source>
</reference>
<protein>
    <submittedName>
        <fullName evidence="1">Uncharacterized protein</fullName>
    </submittedName>
</protein>
<evidence type="ECO:0000313" key="2">
    <source>
        <dbReference type="Proteomes" id="UP000634660"/>
    </source>
</evidence>
<name>A0A918RDD7_9ACTN</name>
<sequence>MTQVRGFGSALTLLLDQRELHPTELAERAGLGADEVRTVLAGSVPAREQVRRLAAALGFHALDLFVLAGLAVPDDLAPPDHTAHHWVRQIVVDAARLPPTERRSLLRRVRSLPREERRTAFAATRLPPGGGGPGSRVMLMFRHRNLDPLGLAMSLGLVTPTYLSAVTFHVIGLGRKELTPRLVTDFAALLGLDARELAALTGVPLTREPAPPAPEAVDAAALLWEARRLCAGQAEQVAGMVRSLRARAETPEPR</sequence>
<organism evidence="1 2">
    <name type="scientific">Streptomyces subrutilus</name>
    <dbReference type="NCBI Taxonomy" id="36818"/>
    <lineage>
        <taxon>Bacteria</taxon>
        <taxon>Bacillati</taxon>
        <taxon>Actinomycetota</taxon>
        <taxon>Actinomycetes</taxon>
        <taxon>Kitasatosporales</taxon>
        <taxon>Streptomycetaceae</taxon>
        <taxon>Streptomyces</taxon>
    </lineage>
</organism>
<gene>
    <name evidence="1" type="ORF">GCM10010371_61830</name>
</gene>
<proteinExistence type="predicted"/>
<reference evidence="1" key="1">
    <citation type="journal article" date="2014" name="Int. J. Syst. Evol. Microbiol.">
        <title>Complete genome sequence of Corynebacterium casei LMG S-19264T (=DSM 44701T), isolated from a smear-ripened cheese.</title>
        <authorList>
            <consortium name="US DOE Joint Genome Institute (JGI-PGF)"/>
            <person name="Walter F."/>
            <person name="Albersmeier A."/>
            <person name="Kalinowski J."/>
            <person name="Ruckert C."/>
        </authorList>
    </citation>
    <scope>NUCLEOTIDE SEQUENCE</scope>
    <source>
        <strain evidence="1">JCM 4834</strain>
    </source>
</reference>
<dbReference type="EMBL" id="BMVX01000035">
    <property type="protein sequence ID" value="GGZ93665.1"/>
    <property type="molecule type" value="Genomic_DNA"/>
</dbReference>
<evidence type="ECO:0000313" key="1">
    <source>
        <dbReference type="EMBL" id="GGZ93665.1"/>
    </source>
</evidence>